<dbReference type="GO" id="GO:0005829">
    <property type="term" value="C:cytosol"/>
    <property type="evidence" value="ECO:0007669"/>
    <property type="project" value="TreeGrafter"/>
</dbReference>
<dbReference type="PANTHER" id="PTHR30160:SF7">
    <property type="entry name" value="ADP-HEPTOSE--LPS HEPTOSYLTRANSFERASE 2"/>
    <property type="match status" value="1"/>
</dbReference>
<evidence type="ECO:0000313" key="7">
    <source>
        <dbReference type="Proteomes" id="UP000256599"/>
    </source>
</evidence>
<dbReference type="GO" id="GO:0009244">
    <property type="term" value="P:lipopolysaccharide core region biosynthetic process"/>
    <property type="evidence" value="ECO:0007669"/>
    <property type="project" value="TreeGrafter"/>
</dbReference>
<comment type="similarity">
    <text evidence="3">Belongs to the glycosyltransferase 9 family.</text>
</comment>
<evidence type="ECO:0000313" key="6">
    <source>
        <dbReference type="EMBL" id="RDU60054.1"/>
    </source>
</evidence>
<name>A0A3D8I5L7_9HELI</name>
<dbReference type="Proteomes" id="UP000256599">
    <property type="component" value="Unassembled WGS sequence"/>
</dbReference>
<keyword evidence="7" id="KW-1185">Reference proteome</keyword>
<dbReference type="CDD" id="cd03789">
    <property type="entry name" value="GT9_LPS_heptosyltransferase"/>
    <property type="match status" value="1"/>
</dbReference>
<reference evidence="6 7" key="1">
    <citation type="submission" date="2018-04" db="EMBL/GenBank/DDBJ databases">
        <title>Novel Campyloabacter and Helicobacter Species and Strains.</title>
        <authorList>
            <person name="Mannion A.J."/>
            <person name="Shen Z."/>
            <person name="Fox J.G."/>
        </authorList>
    </citation>
    <scope>NUCLEOTIDE SEQUENCE [LARGE SCALE GENOMIC DNA]</scope>
    <source>
        <strain evidence="6 7">MIT 98-6070</strain>
    </source>
</reference>
<dbReference type="OrthoDB" id="9797795at2"/>
<comment type="catalytic activity">
    <reaction evidence="5">
        <text>an L-alpha-D-Hep-(1-&gt;5)-[alpha-Kdo-(2-&gt;4)]-alpha-Kdo-(2-&gt;6)-lipid A + ADP-L-glycero-beta-D-manno-heptose = an L-alpha-D-Hep-(1-&gt;3)-L-alpha-D-Hep-(1-&gt;5)-[alpha-Kdo-(2-&gt;4)]-alpha-Kdo-(2-&gt;6)-lipid A + ADP + H(+)</text>
        <dbReference type="Rhea" id="RHEA:74071"/>
        <dbReference type="ChEBI" id="CHEBI:15378"/>
        <dbReference type="ChEBI" id="CHEBI:61506"/>
        <dbReference type="ChEBI" id="CHEBI:193068"/>
        <dbReference type="ChEBI" id="CHEBI:193069"/>
        <dbReference type="ChEBI" id="CHEBI:456216"/>
        <dbReference type="EC" id="2.4.99.24"/>
    </reaction>
</comment>
<evidence type="ECO:0000256" key="1">
    <source>
        <dbReference type="ARBA" id="ARBA00022676"/>
    </source>
</evidence>
<dbReference type="PANTHER" id="PTHR30160">
    <property type="entry name" value="TETRAACYLDISACCHARIDE 4'-KINASE-RELATED"/>
    <property type="match status" value="1"/>
</dbReference>
<dbReference type="EMBL" id="NXLR01000006">
    <property type="protein sequence ID" value="RDU60054.1"/>
    <property type="molecule type" value="Genomic_DNA"/>
</dbReference>
<dbReference type="GO" id="GO:0008713">
    <property type="term" value="F:ADP-heptose-lipopolysaccharide heptosyltransferase activity"/>
    <property type="evidence" value="ECO:0007669"/>
    <property type="project" value="UniProtKB-EC"/>
</dbReference>
<evidence type="ECO:0000256" key="3">
    <source>
        <dbReference type="ARBA" id="ARBA00043995"/>
    </source>
</evidence>
<evidence type="ECO:0000256" key="5">
    <source>
        <dbReference type="ARBA" id="ARBA00047503"/>
    </source>
</evidence>
<dbReference type="InterPro" id="IPR011910">
    <property type="entry name" value="RfaF"/>
</dbReference>
<dbReference type="SUPFAM" id="SSF53756">
    <property type="entry name" value="UDP-Glycosyltransferase/glycogen phosphorylase"/>
    <property type="match status" value="1"/>
</dbReference>
<dbReference type="InterPro" id="IPR002201">
    <property type="entry name" value="Glyco_trans_9"/>
</dbReference>
<proteinExistence type="inferred from homology"/>
<protein>
    <recommendedName>
        <fullName evidence="4">lipopolysaccharide heptosyltransferase II</fullName>
        <ecNumber evidence="4">2.4.99.24</ecNumber>
    </recommendedName>
</protein>
<sequence>MIHTDSIQSILLRLPNWLGDSVMVSPAFEWLKLSFKNADFTLVGTEASCGIYQRDKRVKHIVIDTTKRSSCRIQATKRLAKEVGAHDLAISFANTFFSALLLYWTKSNIRIGYAKNLRSFLLTHALSLKQNTSTTFKHQVLLYLGLILPLQGVQNELEKKELQRQESQKQSLKNLTNMLATLGSQPLKLISQSISLPHNKYAIGINPGAAFGSAKCWEREYFIEVIEYFLGKMYDVYLFGSSDTSNSHLAIAQAIAGHTYAKHFYDLTDKTNLTQLIDYIGAMNVFITNDSGPMHIAAALKVPMVAIFGPTDMNETAPYIPLNPPVSNNQAQPAKAYKDFVLLCKHVPCAPCKKRECPLKHHNCMKLITPAEVITQVDNLLNYHKGNNYDT</sequence>
<keyword evidence="2 6" id="KW-0808">Transferase</keyword>
<dbReference type="NCBIfam" id="TIGR02195">
    <property type="entry name" value="heptsyl_trn_II"/>
    <property type="match status" value="1"/>
</dbReference>
<dbReference type="AlphaFoldDB" id="A0A3D8I5L7"/>
<dbReference type="Gene3D" id="3.40.50.2000">
    <property type="entry name" value="Glycogen Phosphorylase B"/>
    <property type="match status" value="2"/>
</dbReference>
<gene>
    <name evidence="6" type="primary">waaF</name>
    <name evidence="6" type="ORF">CQA63_04370</name>
</gene>
<accession>A0A3D8I5L7</accession>
<dbReference type="Pfam" id="PF01075">
    <property type="entry name" value="Glyco_transf_9"/>
    <property type="match status" value="1"/>
</dbReference>
<organism evidence="6 7">
    <name type="scientific">Helicobacter marmotae</name>
    <dbReference type="NCBI Taxonomy" id="152490"/>
    <lineage>
        <taxon>Bacteria</taxon>
        <taxon>Pseudomonadati</taxon>
        <taxon>Campylobacterota</taxon>
        <taxon>Epsilonproteobacteria</taxon>
        <taxon>Campylobacterales</taxon>
        <taxon>Helicobacteraceae</taxon>
        <taxon>Helicobacter</taxon>
    </lineage>
</organism>
<evidence type="ECO:0000256" key="2">
    <source>
        <dbReference type="ARBA" id="ARBA00022679"/>
    </source>
</evidence>
<dbReference type="InterPro" id="IPR051199">
    <property type="entry name" value="LPS_LOS_Heptosyltrfase"/>
</dbReference>
<dbReference type="EC" id="2.4.99.24" evidence="4"/>
<comment type="caution">
    <text evidence="6">The sequence shown here is derived from an EMBL/GenBank/DDBJ whole genome shotgun (WGS) entry which is preliminary data.</text>
</comment>
<keyword evidence="1" id="KW-0328">Glycosyltransferase</keyword>
<evidence type="ECO:0000256" key="4">
    <source>
        <dbReference type="ARBA" id="ARBA00044042"/>
    </source>
</evidence>